<dbReference type="AlphaFoldDB" id="A0AAW1RMK2"/>
<protein>
    <recommendedName>
        <fullName evidence="4">Protein kinase domain-containing protein</fullName>
    </recommendedName>
</protein>
<comment type="caution">
    <text evidence="2">The sequence shown here is derived from an EMBL/GenBank/DDBJ whole genome shotgun (WGS) entry which is preliminary data.</text>
</comment>
<dbReference type="EMBL" id="JALJOS010000009">
    <property type="protein sequence ID" value="KAK9834401.1"/>
    <property type="molecule type" value="Genomic_DNA"/>
</dbReference>
<gene>
    <name evidence="2" type="ORF">WJX74_000950</name>
</gene>
<dbReference type="SUPFAM" id="SSF56112">
    <property type="entry name" value="Protein kinase-like (PK-like)"/>
    <property type="match status" value="1"/>
</dbReference>
<evidence type="ECO:0000256" key="1">
    <source>
        <dbReference type="SAM" id="MobiDB-lite"/>
    </source>
</evidence>
<dbReference type="InterPro" id="IPR052396">
    <property type="entry name" value="Meiotic_Drive_Suppr_Kinase"/>
</dbReference>
<dbReference type="Proteomes" id="UP001438707">
    <property type="component" value="Unassembled WGS sequence"/>
</dbReference>
<feature type="compositionally biased region" description="Polar residues" evidence="1">
    <location>
        <begin position="174"/>
        <end position="187"/>
    </location>
</feature>
<dbReference type="PANTHER" id="PTHR37171:SF1">
    <property type="entry name" value="SERINE_THREONINE-PROTEIN KINASE YRZF-RELATED"/>
    <property type="match status" value="1"/>
</dbReference>
<dbReference type="InterPro" id="IPR011009">
    <property type="entry name" value="Kinase-like_dom_sf"/>
</dbReference>
<organism evidence="2 3">
    <name type="scientific">Apatococcus lobatus</name>
    <dbReference type="NCBI Taxonomy" id="904363"/>
    <lineage>
        <taxon>Eukaryota</taxon>
        <taxon>Viridiplantae</taxon>
        <taxon>Chlorophyta</taxon>
        <taxon>core chlorophytes</taxon>
        <taxon>Trebouxiophyceae</taxon>
        <taxon>Chlorellales</taxon>
        <taxon>Chlorellaceae</taxon>
        <taxon>Apatococcus</taxon>
    </lineage>
</organism>
<evidence type="ECO:0000313" key="3">
    <source>
        <dbReference type="Proteomes" id="UP001438707"/>
    </source>
</evidence>
<proteinExistence type="predicted"/>
<name>A0AAW1RMK2_9CHLO</name>
<accession>A0AAW1RMK2</accession>
<sequence>MRKGTAYGESAVFKCFDLSQAAATEEDLLRERDLFSKMTSIQGKSVPRLLISGYTHDRLLGFLAYSAGTDTLDTKCTRREAEQAKAALSDVHACSILHGDVDLRNFVRAGAPDGQSEGCVLISRFVAPLPRHSLDLSNMSQTGCPALDGNSKGSSIEHAITPRDQADAIRTSGGIPSNTAAVRSHTTGAAEGYGDHKSEAAIQGNQQRTEHILDSSSAAHGGEENDMSDYKGAMHGTGPHATYR</sequence>
<keyword evidence="3" id="KW-1185">Reference proteome</keyword>
<feature type="region of interest" description="Disordered" evidence="1">
    <location>
        <begin position="172"/>
        <end position="192"/>
    </location>
</feature>
<dbReference type="PANTHER" id="PTHR37171">
    <property type="entry name" value="SERINE/THREONINE-PROTEIN KINASE YRZF-RELATED"/>
    <property type="match status" value="1"/>
</dbReference>
<evidence type="ECO:0000313" key="2">
    <source>
        <dbReference type="EMBL" id="KAK9834401.1"/>
    </source>
</evidence>
<feature type="region of interest" description="Disordered" evidence="1">
    <location>
        <begin position="217"/>
        <end position="244"/>
    </location>
</feature>
<evidence type="ECO:0008006" key="4">
    <source>
        <dbReference type="Google" id="ProtNLM"/>
    </source>
</evidence>
<reference evidence="2 3" key="1">
    <citation type="journal article" date="2024" name="Nat. Commun.">
        <title>Phylogenomics reveals the evolutionary origins of lichenization in chlorophyte algae.</title>
        <authorList>
            <person name="Puginier C."/>
            <person name="Libourel C."/>
            <person name="Otte J."/>
            <person name="Skaloud P."/>
            <person name="Haon M."/>
            <person name="Grisel S."/>
            <person name="Petersen M."/>
            <person name="Berrin J.G."/>
            <person name="Delaux P.M."/>
            <person name="Dal Grande F."/>
            <person name="Keller J."/>
        </authorList>
    </citation>
    <scope>NUCLEOTIDE SEQUENCE [LARGE SCALE GENOMIC DNA]</scope>
    <source>
        <strain evidence="2 3">SAG 2145</strain>
    </source>
</reference>